<name>A0A1G8SWE8_9EURY</name>
<keyword evidence="2" id="KW-1185">Reference proteome</keyword>
<evidence type="ECO:0000313" key="1">
    <source>
        <dbReference type="EMBL" id="SDJ33547.1"/>
    </source>
</evidence>
<accession>A0A1G8SWE8</accession>
<gene>
    <name evidence="1" type="ORF">SAMN05216226_102180</name>
</gene>
<evidence type="ECO:0000313" key="2">
    <source>
        <dbReference type="Proteomes" id="UP000198856"/>
    </source>
</evidence>
<dbReference type="OrthoDB" id="242654at2157"/>
<reference evidence="1 2" key="1">
    <citation type="submission" date="2016-10" db="EMBL/GenBank/DDBJ databases">
        <authorList>
            <person name="de Groot N.N."/>
        </authorList>
    </citation>
    <scope>NUCLEOTIDE SEQUENCE [LARGE SCALE GENOMIC DNA]</scope>
    <source>
        <strain evidence="1 2">IBRC-M10015</strain>
    </source>
</reference>
<dbReference type="AlphaFoldDB" id="A0A1G8SWE8"/>
<dbReference type="RefSeq" id="WP_176765216.1">
    <property type="nucleotide sequence ID" value="NZ_FNFC01000002.1"/>
</dbReference>
<protein>
    <submittedName>
        <fullName evidence="1">Uncharacterized protein</fullName>
    </submittedName>
</protein>
<organism evidence="1 2">
    <name type="scientific">Halovenus aranensis</name>
    <dbReference type="NCBI Taxonomy" id="890420"/>
    <lineage>
        <taxon>Archaea</taxon>
        <taxon>Methanobacteriati</taxon>
        <taxon>Methanobacteriota</taxon>
        <taxon>Stenosarchaea group</taxon>
        <taxon>Halobacteria</taxon>
        <taxon>Halobacteriales</taxon>
        <taxon>Haloarculaceae</taxon>
        <taxon>Halovenus</taxon>
    </lineage>
</organism>
<proteinExistence type="predicted"/>
<dbReference type="EMBL" id="FNFC01000002">
    <property type="protein sequence ID" value="SDJ33547.1"/>
    <property type="molecule type" value="Genomic_DNA"/>
</dbReference>
<sequence length="104" mass="11965">MFTALWLVGIVSIGYSMYRVHTIMSDKKERETDKTGKQIRGMLDYPYDIHNSNLAGDEGLEEIQHRLEQVRTTREYPSTVTMWTQIGISVPLPQALQLVFQFGS</sequence>
<dbReference type="Proteomes" id="UP000198856">
    <property type="component" value="Unassembled WGS sequence"/>
</dbReference>